<dbReference type="PANTHER" id="PTHR24198:SF165">
    <property type="entry name" value="ANKYRIN REPEAT-CONTAINING PROTEIN-RELATED"/>
    <property type="match status" value="1"/>
</dbReference>
<keyword evidence="4" id="KW-1133">Transmembrane helix</keyword>
<protein>
    <submittedName>
        <fullName evidence="6">Transient receptor potential cation channel subfamily A member 1-like</fullName>
    </submittedName>
</protein>
<reference evidence="6" key="1">
    <citation type="submission" date="2025-08" db="UniProtKB">
        <authorList>
            <consortium name="RefSeq"/>
        </authorList>
    </citation>
    <scope>IDENTIFICATION</scope>
</reference>
<dbReference type="SUPFAM" id="SSF48403">
    <property type="entry name" value="Ankyrin repeat"/>
    <property type="match status" value="2"/>
</dbReference>
<dbReference type="Pfam" id="PF12796">
    <property type="entry name" value="Ank_2"/>
    <property type="match status" value="4"/>
</dbReference>
<feature type="repeat" description="ANK" evidence="3">
    <location>
        <begin position="303"/>
        <end position="335"/>
    </location>
</feature>
<keyword evidence="5" id="KW-1185">Reference proteome</keyword>
<evidence type="ECO:0000256" key="1">
    <source>
        <dbReference type="ARBA" id="ARBA00022737"/>
    </source>
</evidence>
<dbReference type="Proteomes" id="UP000515163">
    <property type="component" value="Unplaced"/>
</dbReference>
<dbReference type="PANTHER" id="PTHR24198">
    <property type="entry name" value="ANKYRIN REPEAT AND PROTEIN KINASE DOMAIN-CONTAINING PROTEIN"/>
    <property type="match status" value="1"/>
</dbReference>
<feature type="repeat" description="ANK" evidence="3">
    <location>
        <begin position="336"/>
        <end position="368"/>
    </location>
</feature>
<keyword evidence="2 3" id="KW-0040">ANK repeat</keyword>
<feature type="repeat" description="ANK" evidence="3">
    <location>
        <begin position="505"/>
        <end position="525"/>
    </location>
</feature>
<dbReference type="InterPro" id="IPR002110">
    <property type="entry name" value="Ankyrin_rpt"/>
</dbReference>
<evidence type="ECO:0000256" key="4">
    <source>
        <dbReference type="SAM" id="Phobius"/>
    </source>
</evidence>
<feature type="repeat" description="ANK" evidence="3">
    <location>
        <begin position="153"/>
        <end position="188"/>
    </location>
</feature>
<feature type="transmembrane region" description="Helical" evidence="4">
    <location>
        <begin position="703"/>
        <end position="724"/>
    </location>
</feature>
<proteinExistence type="predicted"/>
<name>A0A6P8H5P3_ACTTE</name>
<sequence>MTTQNRVSLLTDHEETSECHSELDPVIRGNRSSMSRFTLKKRSFLRSGVDADGEKETLHSLARRGNTQDIRSLLQQNEDIDKRDSYGKTPLHCAVSAGQISTIKYLIHCHANPNLKDHREEAPLHVAVRTGNIDVVEVLLNHKQTDVNVEGRNKYTPLHTAAYLEHRNALDICQRLLDCGADVTRRAIDAMTPLSVAAMKGAYETMALFFKKCQEQQPDPKKQMDVLYSVDHEGSTLLHLAIDSGVLKAVQLCLDQGSSLTAIRRVDGGTPIHLACRLGALDIIKCLYEHDMTVFTHTLLDKEGMTALHRAAMFNHHSVVSFLVDHGMDLNPRDREKCTPLLLAAAHGCSPVVSLLLEKGADVTCKDDKNRTALHWAVGQDKTIERLLKDERVHDNKLVNQQDSTGATTLHYAAQGGFLKSVLLLLKNGADPSLKNHKLETPLHLAASHGWLPIVKKLMEGRQTRLMNVGNLSDHTPLHLAAFNGQDKVVKFLLDRGATIERDTEGRTALHFAAAKGSLKSVQLICTANPSCINDEDNADQDTALHLAAKNGHDALVHFLLSHENQKVTYNGYNQNALDVAIEAGKESVVMIIANHTRWREMLNRVEAGPTQLQNLVIKMPSAAEKFLDRCEEQCGSPKDEDYSITYDFMFLQGMPDIRKDDPKKFLDCLHTMVKYKRVNCLSHNVCGAIMNIKWRSVGWKAYVMNLSFYMLFLLLLTSMTVVLDSKVGEDLFIDIPKYTIMVMSLFHLLKELFQIWDEKFKYLLKADNWMEWFLYMSSLVYMFKYKHEEGSAYVIESTRPLAA</sequence>
<feature type="repeat" description="ANK" evidence="3">
    <location>
        <begin position="540"/>
        <end position="563"/>
    </location>
</feature>
<dbReference type="InterPro" id="IPR036770">
    <property type="entry name" value="Ankyrin_rpt-contain_sf"/>
</dbReference>
<feature type="repeat" description="ANK" evidence="3">
    <location>
        <begin position="119"/>
        <end position="142"/>
    </location>
</feature>
<feature type="repeat" description="ANK" evidence="3">
    <location>
        <begin position="86"/>
        <end position="118"/>
    </location>
</feature>
<dbReference type="Pfam" id="PF00023">
    <property type="entry name" value="Ank"/>
    <property type="match status" value="2"/>
</dbReference>
<feature type="repeat" description="ANK" evidence="3">
    <location>
        <begin position="473"/>
        <end position="505"/>
    </location>
</feature>
<keyword evidence="4" id="KW-0472">Membrane</keyword>
<dbReference type="KEGG" id="aten:116288174"/>
<evidence type="ECO:0000313" key="5">
    <source>
        <dbReference type="Proteomes" id="UP000515163"/>
    </source>
</evidence>
<accession>A0A6P8H5P3</accession>
<dbReference type="PROSITE" id="PS50088">
    <property type="entry name" value="ANK_REPEAT"/>
    <property type="match status" value="11"/>
</dbReference>
<dbReference type="GeneID" id="116288174"/>
<feature type="non-terminal residue" evidence="6">
    <location>
        <position position="804"/>
    </location>
</feature>
<dbReference type="OrthoDB" id="1661883at2759"/>
<dbReference type="PRINTS" id="PR01415">
    <property type="entry name" value="ANKYRIN"/>
</dbReference>
<dbReference type="RefSeq" id="XP_031550786.1">
    <property type="nucleotide sequence ID" value="XM_031694926.1"/>
</dbReference>
<dbReference type="SMART" id="SM00248">
    <property type="entry name" value="ANK"/>
    <property type="match status" value="15"/>
</dbReference>
<dbReference type="PROSITE" id="PS50297">
    <property type="entry name" value="ANK_REP_REGION"/>
    <property type="match status" value="11"/>
</dbReference>
<feature type="repeat" description="ANK" evidence="3">
    <location>
        <begin position="267"/>
        <end position="290"/>
    </location>
</feature>
<evidence type="ECO:0000313" key="6">
    <source>
        <dbReference type="RefSeq" id="XP_031550786.1"/>
    </source>
</evidence>
<keyword evidence="1" id="KW-0677">Repeat</keyword>
<evidence type="ECO:0000256" key="2">
    <source>
        <dbReference type="ARBA" id="ARBA00023043"/>
    </source>
</evidence>
<dbReference type="Gene3D" id="1.25.40.20">
    <property type="entry name" value="Ankyrin repeat-containing domain"/>
    <property type="match status" value="4"/>
</dbReference>
<organism evidence="5 6">
    <name type="scientific">Actinia tenebrosa</name>
    <name type="common">Australian red waratah sea anemone</name>
    <dbReference type="NCBI Taxonomy" id="6105"/>
    <lineage>
        <taxon>Eukaryota</taxon>
        <taxon>Metazoa</taxon>
        <taxon>Cnidaria</taxon>
        <taxon>Anthozoa</taxon>
        <taxon>Hexacorallia</taxon>
        <taxon>Actiniaria</taxon>
        <taxon>Actiniidae</taxon>
        <taxon>Actinia</taxon>
    </lineage>
</organism>
<keyword evidence="4" id="KW-0812">Transmembrane</keyword>
<dbReference type="AlphaFoldDB" id="A0A6P8H5P3"/>
<feature type="repeat" description="ANK" evidence="3">
    <location>
        <begin position="405"/>
        <end position="437"/>
    </location>
</feature>
<gene>
    <name evidence="6" type="primary">LOC116288174</name>
</gene>
<dbReference type="InParanoid" id="A0A6P8H5P3"/>
<evidence type="ECO:0000256" key="3">
    <source>
        <dbReference type="PROSITE-ProRule" id="PRU00023"/>
    </source>
</evidence>
<feature type="repeat" description="ANK" evidence="3">
    <location>
        <begin position="233"/>
        <end position="265"/>
    </location>
</feature>